<dbReference type="GO" id="GO:0005814">
    <property type="term" value="C:centriole"/>
    <property type="evidence" value="ECO:0007669"/>
    <property type="project" value="EnsemblMetazoa"/>
</dbReference>
<dbReference type="Proteomes" id="UP000002282">
    <property type="component" value="Chromosome 2R"/>
</dbReference>
<dbReference type="AlphaFoldDB" id="A0A0R1DNZ3"/>
<feature type="compositionally biased region" description="Basic residues" evidence="1">
    <location>
        <begin position="52"/>
        <end position="62"/>
    </location>
</feature>
<evidence type="ECO:0000313" key="3">
    <source>
        <dbReference type="Proteomes" id="UP000002282"/>
    </source>
</evidence>
<feature type="region of interest" description="Disordered" evidence="1">
    <location>
        <begin position="101"/>
        <end position="120"/>
    </location>
</feature>
<feature type="compositionally biased region" description="Basic residues" evidence="1">
    <location>
        <begin position="22"/>
        <end position="32"/>
    </location>
</feature>
<reference evidence="2 3" key="1">
    <citation type="journal article" date="2007" name="Nature">
        <title>Evolution of genes and genomes on the Drosophila phylogeny.</title>
        <authorList>
            <consortium name="Drosophila 12 Genomes Consortium"/>
            <person name="Clark A.G."/>
            <person name="Eisen M.B."/>
            <person name="Smith D.R."/>
            <person name="Bergman C.M."/>
            <person name="Oliver B."/>
            <person name="Markow T.A."/>
            <person name="Kaufman T.C."/>
            <person name="Kellis M."/>
            <person name="Gelbart W."/>
            <person name="Iyer V.N."/>
            <person name="Pollard D.A."/>
            <person name="Sackton T.B."/>
            <person name="Larracuente A.M."/>
            <person name="Singh N.D."/>
            <person name="Abad J.P."/>
            <person name="Abt D.N."/>
            <person name="Adryan B."/>
            <person name="Aguade M."/>
            <person name="Akashi H."/>
            <person name="Anderson W.W."/>
            <person name="Aquadro C.F."/>
            <person name="Ardell D.H."/>
            <person name="Arguello R."/>
            <person name="Artieri C.G."/>
            <person name="Barbash D.A."/>
            <person name="Barker D."/>
            <person name="Barsanti P."/>
            <person name="Batterham P."/>
            <person name="Batzoglou S."/>
            <person name="Begun D."/>
            <person name="Bhutkar A."/>
            <person name="Blanco E."/>
            <person name="Bosak S.A."/>
            <person name="Bradley R.K."/>
            <person name="Brand A.D."/>
            <person name="Brent M.R."/>
            <person name="Brooks A.N."/>
            <person name="Brown R.H."/>
            <person name="Butlin R.K."/>
            <person name="Caggese C."/>
            <person name="Calvi B.R."/>
            <person name="Bernardo de Carvalho A."/>
            <person name="Caspi A."/>
            <person name="Castrezana S."/>
            <person name="Celniker S.E."/>
            <person name="Chang J.L."/>
            <person name="Chapple C."/>
            <person name="Chatterji S."/>
            <person name="Chinwalla A."/>
            <person name="Civetta A."/>
            <person name="Clifton S.W."/>
            <person name="Comeron J.M."/>
            <person name="Costello J.C."/>
            <person name="Coyne J.A."/>
            <person name="Daub J."/>
            <person name="David R.G."/>
            <person name="Delcher A.L."/>
            <person name="Delehaunty K."/>
            <person name="Do C.B."/>
            <person name="Ebling H."/>
            <person name="Edwards K."/>
            <person name="Eickbush T."/>
            <person name="Evans J.D."/>
            <person name="Filipski A."/>
            <person name="Findeiss S."/>
            <person name="Freyhult E."/>
            <person name="Fulton L."/>
            <person name="Fulton R."/>
            <person name="Garcia A.C."/>
            <person name="Gardiner A."/>
            <person name="Garfield D.A."/>
            <person name="Garvin B.E."/>
            <person name="Gibson G."/>
            <person name="Gilbert D."/>
            <person name="Gnerre S."/>
            <person name="Godfrey J."/>
            <person name="Good R."/>
            <person name="Gotea V."/>
            <person name="Gravely B."/>
            <person name="Greenberg A.J."/>
            <person name="Griffiths-Jones S."/>
            <person name="Gross S."/>
            <person name="Guigo R."/>
            <person name="Gustafson E.A."/>
            <person name="Haerty W."/>
            <person name="Hahn M.W."/>
            <person name="Halligan D.L."/>
            <person name="Halpern A.L."/>
            <person name="Halter G.M."/>
            <person name="Han M.V."/>
            <person name="Heger A."/>
            <person name="Hillier L."/>
            <person name="Hinrichs A.S."/>
            <person name="Holmes I."/>
            <person name="Hoskins R.A."/>
            <person name="Hubisz M.J."/>
            <person name="Hultmark D."/>
            <person name="Huntley M.A."/>
            <person name="Jaffe D.B."/>
            <person name="Jagadeeshan S."/>
            <person name="Jeck W.R."/>
            <person name="Johnson J."/>
            <person name="Jones C.D."/>
            <person name="Jordan W.C."/>
            <person name="Karpen G.H."/>
            <person name="Kataoka E."/>
            <person name="Keightley P.D."/>
            <person name="Kheradpour P."/>
            <person name="Kirkness E.F."/>
            <person name="Koerich L.B."/>
            <person name="Kristiansen K."/>
            <person name="Kudrna D."/>
            <person name="Kulathinal R.J."/>
            <person name="Kumar S."/>
            <person name="Kwok R."/>
            <person name="Lander E."/>
            <person name="Langley C.H."/>
            <person name="Lapoint R."/>
            <person name="Lazzaro B.P."/>
            <person name="Lee S.J."/>
            <person name="Levesque L."/>
            <person name="Li R."/>
            <person name="Lin C.F."/>
            <person name="Lin M.F."/>
            <person name="Lindblad-Toh K."/>
            <person name="Llopart A."/>
            <person name="Long M."/>
            <person name="Low L."/>
            <person name="Lozovsky E."/>
            <person name="Lu J."/>
            <person name="Luo M."/>
            <person name="Machado C.A."/>
            <person name="Makalowski W."/>
            <person name="Marzo M."/>
            <person name="Matsuda M."/>
            <person name="Matzkin L."/>
            <person name="McAllister B."/>
            <person name="McBride C.S."/>
            <person name="McKernan B."/>
            <person name="McKernan K."/>
            <person name="Mendez-Lago M."/>
            <person name="Minx P."/>
            <person name="Mollenhauer M.U."/>
            <person name="Montooth K."/>
            <person name="Mount S.M."/>
            <person name="Mu X."/>
            <person name="Myers E."/>
            <person name="Negre B."/>
            <person name="Newfeld S."/>
            <person name="Nielsen R."/>
            <person name="Noor M.A."/>
            <person name="O'Grady P."/>
            <person name="Pachter L."/>
            <person name="Papaceit M."/>
            <person name="Parisi M.J."/>
            <person name="Parisi M."/>
            <person name="Parts L."/>
            <person name="Pedersen J.S."/>
            <person name="Pesole G."/>
            <person name="Phillippy A.M."/>
            <person name="Ponting C.P."/>
            <person name="Pop M."/>
            <person name="Porcelli D."/>
            <person name="Powell J.R."/>
            <person name="Prohaska S."/>
            <person name="Pruitt K."/>
            <person name="Puig M."/>
            <person name="Quesneville H."/>
            <person name="Ram K.R."/>
            <person name="Rand D."/>
            <person name="Rasmussen M.D."/>
            <person name="Reed L.K."/>
            <person name="Reenan R."/>
            <person name="Reily A."/>
            <person name="Remington K.A."/>
            <person name="Rieger T.T."/>
            <person name="Ritchie M.G."/>
            <person name="Robin C."/>
            <person name="Rogers Y.H."/>
            <person name="Rohde C."/>
            <person name="Rozas J."/>
            <person name="Rubenfield M.J."/>
            <person name="Ruiz A."/>
            <person name="Russo S."/>
            <person name="Salzberg S.L."/>
            <person name="Sanchez-Gracia A."/>
            <person name="Saranga D.J."/>
            <person name="Sato H."/>
            <person name="Schaeffer S.W."/>
            <person name="Schatz M.C."/>
            <person name="Schlenke T."/>
            <person name="Schwartz R."/>
            <person name="Segarra C."/>
            <person name="Singh R.S."/>
            <person name="Sirot L."/>
            <person name="Sirota M."/>
            <person name="Sisneros N.B."/>
            <person name="Smith C.D."/>
            <person name="Smith T.F."/>
            <person name="Spieth J."/>
            <person name="Stage D.E."/>
            <person name="Stark A."/>
            <person name="Stephan W."/>
            <person name="Strausberg R.L."/>
            <person name="Strempel S."/>
            <person name="Sturgill D."/>
            <person name="Sutton G."/>
            <person name="Sutton G.G."/>
            <person name="Tao W."/>
            <person name="Teichmann S."/>
            <person name="Tobari Y.N."/>
            <person name="Tomimura Y."/>
            <person name="Tsolas J.M."/>
            <person name="Valente V.L."/>
            <person name="Venter E."/>
            <person name="Venter J.C."/>
            <person name="Vicario S."/>
            <person name="Vieira F.G."/>
            <person name="Vilella A.J."/>
            <person name="Villasante A."/>
            <person name="Walenz B."/>
            <person name="Wang J."/>
            <person name="Wasserman M."/>
            <person name="Watts T."/>
            <person name="Wilson D."/>
            <person name="Wilson R.K."/>
            <person name="Wing R.A."/>
            <person name="Wolfner M.F."/>
            <person name="Wong A."/>
            <person name="Wong G.K."/>
            <person name="Wu C.I."/>
            <person name="Wu G."/>
            <person name="Yamamoto D."/>
            <person name="Yang H.P."/>
            <person name="Yang S.P."/>
            <person name="Yorke J.A."/>
            <person name="Yoshida K."/>
            <person name="Zdobnov E."/>
            <person name="Zhang P."/>
            <person name="Zhang Y."/>
            <person name="Zimin A.V."/>
            <person name="Baldwin J."/>
            <person name="Abdouelleil A."/>
            <person name="Abdulkadir J."/>
            <person name="Abebe A."/>
            <person name="Abera B."/>
            <person name="Abreu J."/>
            <person name="Acer S.C."/>
            <person name="Aftuck L."/>
            <person name="Alexander A."/>
            <person name="An P."/>
            <person name="Anderson E."/>
            <person name="Anderson S."/>
            <person name="Arachi H."/>
            <person name="Azer M."/>
            <person name="Bachantsang P."/>
            <person name="Barry A."/>
            <person name="Bayul T."/>
            <person name="Berlin A."/>
            <person name="Bessette D."/>
            <person name="Bloom T."/>
            <person name="Blye J."/>
            <person name="Boguslavskiy L."/>
            <person name="Bonnet C."/>
            <person name="Boukhgalter B."/>
            <person name="Bourzgui I."/>
            <person name="Brown A."/>
            <person name="Cahill P."/>
            <person name="Channer S."/>
            <person name="Cheshatsang Y."/>
            <person name="Chuda L."/>
            <person name="Citroen M."/>
            <person name="Collymore A."/>
            <person name="Cooke P."/>
            <person name="Costello M."/>
            <person name="D'Aco K."/>
            <person name="Daza R."/>
            <person name="De Haan G."/>
            <person name="DeGray S."/>
            <person name="DeMaso C."/>
            <person name="Dhargay N."/>
            <person name="Dooley K."/>
            <person name="Dooley E."/>
            <person name="Doricent M."/>
            <person name="Dorje P."/>
            <person name="Dorjee K."/>
            <person name="Dupes A."/>
            <person name="Elong R."/>
            <person name="Falk J."/>
            <person name="Farina A."/>
            <person name="Faro S."/>
            <person name="Ferguson D."/>
            <person name="Fisher S."/>
            <person name="Foley C.D."/>
            <person name="Franke A."/>
            <person name="Friedrich D."/>
            <person name="Gadbois L."/>
            <person name="Gearin G."/>
            <person name="Gearin C.R."/>
            <person name="Giannoukos G."/>
            <person name="Goode T."/>
            <person name="Graham J."/>
            <person name="Grandbois E."/>
            <person name="Grewal S."/>
            <person name="Gyaltsen K."/>
            <person name="Hafez N."/>
            <person name="Hagos B."/>
            <person name="Hall J."/>
            <person name="Henson C."/>
            <person name="Hollinger A."/>
            <person name="Honan T."/>
            <person name="Huard M.D."/>
            <person name="Hughes L."/>
            <person name="Hurhula B."/>
            <person name="Husby M.E."/>
            <person name="Kamat A."/>
            <person name="Kanga B."/>
            <person name="Kashin S."/>
            <person name="Khazanovich D."/>
            <person name="Kisner P."/>
            <person name="Lance K."/>
            <person name="Lara M."/>
            <person name="Lee W."/>
            <person name="Lennon N."/>
            <person name="Letendre F."/>
            <person name="LeVine R."/>
            <person name="Lipovsky A."/>
            <person name="Liu X."/>
            <person name="Liu J."/>
            <person name="Liu S."/>
            <person name="Lokyitsang T."/>
            <person name="Lokyitsang Y."/>
            <person name="Lubonja R."/>
            <person name="Lui A."/>
            <person name="MacDonald P."/>
            <person name="Magnisalis V."/>
            <person name="Maru K."/>
            <person name="Matthews C."/>
            <person name="McCusker W."/>
            <person name="McDonough S."/>
            <person name="Mehta T."/>
            <person name="Meldrim J."/>
            <person name="Meneus L."/>
            <person name="Mihai O."/>
            <person name="Mihalev A."/>
            <person name="Mihova T."/>
            <person name="Mittelman R."/>
            <person name="Mlenga V."/>
            <person name="Montmayeur A."/>
            <person name="Mulrain L."/>
            <person name="Navidi A."/>
            <person name="Naylor J."/>
            <person name="Negash T."/>
            <person name="Nguyen T."/>
            <person name="Nguyen N."/>
            <person name="Nicol R."/>
            <person name="Norbu C."/>
            <person name="Norbu N."/>
            <person name="Novod N."/>
            <person name="O'Neill B."/>
            <person name="Osman S."/>
            <person name="Markiewicz E."/>
            <person name="Oyono O.L."/>
            <person name="Patti C."/>
            <person name="Phunkhang P."/>
            <person name="Pierre F."/>
            <person name="Priest M."/>
            <person name="Raghuraman S."/>
            <person name="Rege F."/>
            <person name="Reyes R."/>
            <person name="Rise C."/>
            <person name="Rogov P."/>
            <person name="Ross K."/>
            <person name="Ryan E."/>
            <person name="Settipalli S."/>
            <person name="Shea T."/>
            <person name="Sherpa N."/>
            <person name="Shi L."/>
            <person name="Shih D."/>
            <person name="Sparrow T."/>
            <person name="Spaulding J."/>
            <person name="Stalker J."/>
            <person name="Stange-Thomann N."/>
            <person name="Stavropoulos S."/>
            <person name="Stone C."/>
            <person name="Strader C."/>
            <person name="Tesfaye S."/>
            <person name="Thomson T."/>
            <person name="Thoulutsang Y."/>
            <person name="Thoulutsang D."/>
            <person name="Topham K."/>
            <person name="Topping I."/>
            <person name="Tsamla T."/>
            <person name="Vassiliev H."/>
            <person name="Vo A."/>
            <person name="Wangchuk T."/>
            <person name="Wangdi T."/>
            <person name="Weiand M."/>
            <person name="Wilkinson J."/>
            <person name="Wilson A."/>
            <person name="Yadav S."/>
            <person name="Young G."/>
            <person name="Yu Q."/>
            <person name="Zembek L."/>
            <person name="Zhong D."/>
            <person name="Zimmer A."/>
            <person name="Zwirko Z."/>
            <person name="Jaffe D.B."/>
            <person name="Alvarez P."/>
            <person name="Brockman W."/>
            <person name="Butler J."/>
            <person name="Chin C."/>
            <person name="Gnerre S."/>
            <person name="Grabherr M."/>
            <person name="Kleber M."/>
            <person name="Mauceli E."/>
            <person name="MacCallum I."/>
        </authorList>
    </citation>
    <scope>NUCLEOTIDE SEQUENCE [LARGE SCALE GENOMIC DNA]</scope>
    <source>
        <strain evidence="3">Tai18E2 / Tucson 14021-0261.01</strain>
    </source>
</reference>
<feature type="compositionally biased region" description="Low complexity" evidence="1">
    <location>
        <begin position="63"/>
        <end position="74"/>
    </location>
</feature>
<dbReference type="GO" id="GO:0036064">
    <property type="term" value="C:ciliary basal body"/>
    <property type="evidence" value="ECO:0007669"/>
    <property type="project" value="EnsemblMetazoa"/>
</dbReference>
<evidence type="ECO:0000256" key="1">
    <source>
        <dbReference type="SAM" id="MobiDB-lite"/>
    </source>
</evidence>
<protein>
    <submittedName>
        <fullName evidence="2">Uncharacterized protein</fullName>
    </submittedName>
</protein>
<reference evidence="2 3" key="2">
    <citation type="journal article" date="2007" name="PLoS Biol.">
        <title>Principles of genome evolution in the Drosophila melanogaster species group.</title>
        <authorList>
            <person name="Ranz J.M."/>
            <person name="Maurin D."/>
            <person name="Chan Y.S."/>
            <person name="von Grotthuss M."/>
            <person name="Hillier L.W."/>
            <person name="Roote J."/>
            <person name="Ashburner M."/>
            <person name="Bergman C.M."/>
        </authorList>
    </citation>
    <scope>NUCLEOTIDE SEQUENCE [LARGE SCALE GENOMIC DNA]</scope>
    <source>
        <strain evidence="3">Tai18E2 / Tucson 14021-0261.01</strain>
    </source>
</reference>
<name>A0A0R1DNZ3_DROYA</name>
<dbReference type="KEGG" id="dya:Dyak_GE28727"/>
<dbReference type="EMBL" id="CM000158">
    <property type="protein sequence ID" value="KRJ98948.1"/>
    <property type="molecule type" value="Genomic_DNA"/>
</dbReference>
<proteinExistence type="predicted"/>
<sequence>MDASVPPMAAQDSVLDKSQVNGRRRSRSKIRRAKEPPMSSSESEANEDRLRMQRRRRSKSHPRSASNRRSAAVRQRGKSKNCDPVALFHYYQKEWAHFRSQIPGENSRTGVRNKPMGLKK</sequence>
<feature type="region of interest" description="Disordered" evidence="1">
    <location>
        <begin position="1"/>
        <end position="82"/>
    </location>
</feature>
<gene>
    <name evidence="2" type="primary">Dyak\GE28727</name>
    <name evidence="2" type="synonym">GE28727</name>
    <name evidence="2" type="ORF">Dyak_GE28727</name>
</gene>
<evidence type="ECO:0000313" key="2">
    <source>
        <dbReference type="EMBL" id="KRJ98948.1"/>
    </source>
</evidence>
<organism evidence="2 3">
    <name type="scientific">Drosophila yakuba</name>
    <name type="common">Fruit fly</name>
    <dbReference type="NCBI Taxonomy" id="7245"/>
    <lineage>
        <taxon>Eukaryota</taxon>
        <taxon>Metazoa</taxon>
        <taxon>Ecdysozoa</taxon>
        <taxon>Arthropoda</taxon>
        <taxon>Hexapoda</taxon>
        <taxon>Insecta</taxon>
        <taxon>Pterygota</taxon>
        <taxon>Neoptera</taxon>
        <taxon>Endopterygota</taxon>
        <taxon>Diptera</taxon>
        <taxon>Brachycera</taxon>
        <taxon>Muscomorpha</taxon>
        <taxon>Ephydroidea</taxon>
        <taxon>Drosophilidae</taxon>
        <taxon>Drosophila</taxon>
        <taxon>Sophophora</taxon>
    </lineage>
</organism>
<keyword evidence="3" id="KW-1185">Reference proteome</keyword>
<accession>A0A0R1DNZ3</accession>
<dbReference type="OrthoDB" id="6343432at2759"/>